<dbReference type="Pfam" id="PF01925">
    <property type="entry name" value="TauE"/>
    <property type="match status" value="1"/>
</dbReference>
<comment type="similarity">
    <text evidence="2 6">Belongs to the 4-toluene sulfonate uptake permease (TSUP) (TC 2.A.102) family.</text>
</comment>
<dbReference type="InterPro" id="IPR051598">
    <property type="entry name" value="TSUP/Inactive_protease-like"/>
</dbReference>
<feature type="transmembrane region" description="Helical" evidence="6">
    <location>
        <begin position="68"/>
        <end position="90"/>
    </location>
</feature>
<accession>A0A8J3JH48</accession>
<dbReference type="PANTHER" id="PTHR43701:SF2">
    <property type="entry name" value="MEMBRANE TRANSPORTER PROTEIN YJNA-RELATED"/>
    <property type="match status" value="1"/>
</dbReference>
<feature type="transmembrane region" description="Helical" evidence="6">
    <location>
        <begin position="143"/>
        <end position="163"/>
    </location>
</feature>
<dbReference type="PANTHER" id="PTHR43701">
    <property type="entry name" value="MEMBRANE TRANSPORTER PROTEIN MJ0441-RELATED"/>
    <property type="match status" value="1"/>
</dbReference>
<feature type="compositionally biased region" description="Basic and acidic residues" evidence="7">
    <location>
        <begin position="359"/>
        <end position="371"/>
    </location>
</feature>
<protein>
    <recommendedName>
        <fullName evidence="6">Probable membrane transporter protein</fullName>
    </recommendedName>
</protein>
<reference evidence="8 9" key="1">
    <citation type="submission" date="2021-01" db="EMBL/GenBank/DDBJ databases">
        <title>Whole genome shotgun sequence of Catellatospora bangladeshensis NBRC 107357.</title>
        <authorList>
            <person name="Komaki H."/>
            <person name="Tamura T."/>
        </authorList>
    </citation>
    <scope>NUCLEOTIDE SEQUENCE [LARGE SCALE GENOMIC DNA]</scope>
    <source>
        <strain evidence="8 9">NBRC 107357</strain>
    </source>
</reference>
<keyword evidence="9" id="KW-1185">Reference proteome</keyword>
<organism evidence="8 9">
    <name type="scientific">Catellatospora bangladeshensis</name>
    <dbReference type="NCBI Taxonomy" id="310355"/>
    <lineage>
        <taxon>Bacteria</taxon>
        <taxon>Bacillati</taxon>
        <taxon>Actinomycetota</taxon>
        <taxon>Actinomycetes</taxon>
        <taxon>Micromonosporales</taxon>
        <taxon>Micromonosporaceae</taxon>
        <taxon>Catellatospora</taxon>
    </lineage>
</organism>
<sequence>MHMRALNSALTESWGRCATYRNLGRRLPARTAGLYGHRMDLWVAVAGFGVGVVVGLTGMGGGALMTPLLVLVFGVPPLSAVSSDLVAGAIMKPFGGAVHWRRGTVDRRLVLWLCAGSIPAAFCGVFVAKAFDSEGASQVIQSLLGAALLLAASGLVLKAWFGLREQARAAADPAQGAVAGDPAPVRVRIIPTVLVGAVGGLVVGVTSVGSGSLIVIALMALYPALRPQQLVGTDLVQAVPLVAAAALAHLLFGDFQLALTAALIAGAVPGVLLGAAVSSRAPGGLIRFALTVVLTASGLKLLGASTLAVGITTAALLAVLPALWLLARHRLGLTAADPATPPAVVRQPDGPPAGAALQESRRQGTAEAAPR</sequence>
<gene>
    <name evidence="8" type="ORF">Cba03nite_19220</name>
</gene>
<feature type="transmembrane region" description="Helical" evidence="6">
    <location>
        <begin position="189"/>
        <end position="222"/>
    </location>
</feature>
<evidence type="ECO:0000256" key="5">
    <source>
        <dbReference type="ARBA" id="ARBA00023136"/>
    </source>
</evidence>
<dbReference type="InterPro" id="IPR002781">
    <property type="entry name" value="TM_pro_TauE-like"/>
</dbReference>
<name>A0A8J3JH48_9ACTN</name>
<dbReference type="AlphaFoldDB" id="A0A8J3JH48"/>
<evidence type="ECO:0000256" key="1">
    <source>
        <dbReference type="ARBA" id="ARBA00004141"/>
    </source>
</evidence>
<comment type="caution">
    <text evidence="8">The sequence shown here is derived from an EMBL/GenBank/DDBJ whole genome shotgun (WGS) entry which is preliminary data.</text>
</comment>
<evidence type="ECO:0000256" key="6">
    <source>
        <dbReference type="RuleBase" id="RU363041"/>
    </source>
</evidence>
<comment type="subcellular location">
    <subcellularLocation>
        <location evidence="6">Cell membrane</location>
        <topology evidence="6">Multi-pass membrane protein</topology>
    </subcellularLocation>
    <subcellularLocation>
        <location evidence="1">Membrane</location>
        <topology evidence="1">Multi-pass membrane protein</topology>
    </subcellularLocation>
</comment>
<evidence type="ECO:0000256" key="7">
    <source>
        <dbReference type="SAM" id="MobiDB-lite"/>
    </source>
</evidence>
<evidence type="ECO:0000313" key="8">
    <source>
        <dbReference type="EMBL" id="GIF80573.1"/>
    </source>
</evidence>
<keyword evidence="3 6" id="KW-0812">Transmembrane</keyword>
<feature type="transmembrane region" description="Helical" evidence="6">
    <location>
        <begin position="308"/>
        <end position="327"/>
    </location>
</feature>
<feature type="transmembrane region" description="Helical" evidence="6">
    <location>
        <begin position="110"/>
        <end position="131"/>
    </location>
</feature>
<keyword evidence="6" id="KW-1003">Cell membrane</keyword>
<feature type="region of interest" description="Disordered" evidence="7">
    <location>
        <begin position="338"/>
        <end position="371"/>
    </location>
</feature>
<evidence type="ECO:0000256" key="2">
    <source>
        <dbReference type="ARBA" id="ARBA00009142"/>
    </source>
</evidence>
<evidence type="ECO:0000256" key="4">
    <source>
        <dbReference type="ARBA" id="ARBA00022989"/>
    </source>
</evidence>
<dbReference type="GO" id="GO:0005886">
    <property type="term" value="C:plasma membrane"/>
    <property type="evidence" value="ECO:0007669"/>
    <property type="project" value="UniProtKB-SubCell"/>
</dbReference>
<keyword evidence="5 6" id="KW-0472">Membrane</keyword>
<feature type="transmembrane region" description="Helical" evidence="6">
    <location>
        <begin position="258"/>
        <end position="277"/>
    </location>
</feature>
<feature type="transmembrane region" description="Helical" evidence="6">
    <location>
        <begin position="234"/>
        <end position="252"/>
    </location>
</feature>
<dbReference type="Proteomes" id="UP000601223">
    <property type="component" value="Unassembled WGS sequence"/>
</dbReference>
<dbReference type="EMBL" id="BONF01000010">
    <property type="protein sequence ID" value="GIF80573.1"/>
    <property type="molecule type" value="Genomic_DNA"/>
</dbReference>
<keyword evidence="4 6" id="KW-1133">Transmembrane helix</keyword>
<evidence type="ECO:0000256" key="3">
    <source>
        <dbReference type="ARBA" id="ARBA00022692"/>
    </source>
</evidence>
<proteinExistence type="inferred from homology"/>
<feature type="transmembrane region" description="Helical" evidence="6">
    <location>
        <begin position="41"/>
        <end position="61"/>
    </location>
</feature>
<evidence type="ECO:0000313" key="9">
    <source>
        <dbReference type="Proteomes" id="UP000601223"/>
    </source>
</evidence>